<dbReference type="EMBL" id="NGKB01000005">
    <property type="protein sequence ID" value="RSU15431.1"/>
    <property type="molecule type" value="Genomic_DNA"/>
</dbReference>
<dbReference type="InterPro" id="IPR013783">
    <property type="entry name" value="Ig-like_fold"/>
</dbReference>
<feature type="compositionally biased region" description="Basic and acidic residues" evidence="1">
    <location>
        <begin position="90"/>
        <end position="110"/>
    </location>
</feature>
<keyword evidence="4" id="KW-1185">Reference proteome</keyword>
<gene>
    <name evidence="3" type="ORF">CBF28_06805</name>
</gene>
<dbReference type="Proteomes" id="UP000288028">
    <property type="component" value="Unassembled WGS sequence"/>
</dbReference>
<name>A0A430B599_9ENTE</name>
<evidence type="ECO:0000259" key="2">
    <source>
        <dbReference type="Pfam" id="PF14478"/>
    </source>
</evidence>
<evidence type="ECO:0000313" key="3">
    <source>
        <dbReference type="EMBL" id="RSU15431.1"/>
    </source>
</evidence>
<dbReference type="Pfam" id="PF14478">
    <property type="entry name" value="DUF4430"/>
    <property type="match status" value="1"/>
</dbReference>
<sequence length="570" mass="64271">MGNKFLSFIKKYRFLLIVLLMASTLLGTVTLFAQKQEAKLPENPISKEAVSSTVLLAGSDKDVSKALKDSGVKFNKKQDAEKKDEQELAENKAKEVSQKHIDNSKLDPGIDKNITPSKLKKKENKSDRTYFTTTIKDGEQVTTEAYKFKILQKESDLKIEKQQVLVNEQEVDFSGTVILSSGENKIEIVMTYSNKKGQTFKVAKNYTVYFNSKIEIKTSLKDNETVEKELFKFEAYSIRNKKEEPISVYLNGKEVEASKVFAYEVTLEAGENLIELKAGSEKEVLEESYVINYKKQEDSNHEKESGPPTISVDTLQNDMTVENEKLTFKVTAKTHSGDSLDSFQVYLNDEEIGEEWKKSGEAQYTTHLVESINTIKIIAVDKEEKSKATYRINYKTKSIGKATFSVEASTVGFPEVIPPTDIDLEEGVPASEYLIKLLEEYGYAYQHTGRTQKNFYLASIDSRSGDFFNGGSPLIPGNLKELLIEKRLLDDSKEIQEDNYDGIYLPKDHGKLGEFDFTNASGWMYSVNGVYPNVGFADYFLRDGDSVRLRFTLMLGADIGGGFDGNYGNW</sequence>
<organism evidence="3 4">
    <name type="scientific">Vagococcus carniphilus</name>
    <dbReference type="NCBI Taxonomy" id="218144"/>
    <lineage>
        <taxon>Bacteria</taxon>
        <taxon>Bacillati</taxon>
        <taxon>Bacillota</taxon>
        <taxon>Bacilli</taxon>
        <taxon>Lactobacillales</taxon>
        <taxon>Enterococcaceae</taxon>
        <taxon>Vagococcus</taxon>
    </lineage>
</organism>
<dbReference type="GeneID" id="95580761"/>
<reference evidence="3 4" key="1">
    <citation type="submission" date="2017-05" db="EMBL/GenBank/DDBJ databases">
        <title>Vagococcus spp. assemblies.</title>
        <authorList>
            <person name="Gulvik C.A."/>
        </authorList>
    </citation>
    <scope>NUCLEOTIDE SEQUENCE [LARGE SCALE GENOMIC DNA]</scope>
    <source>
        <strain evidence="3 4">SS1714</strain>
    </source>
</reference>
<comment type="caution">
    <text evidence="3">The sequence shown here is derived from an EMBL/GenBank/DDBJ whole genome shotgun (WGS) entry which is preliminary data.</text>
</comment>
<protein>
    <recommendedName>
        <fullName evidence="2">Transcobalamin-like C-terminal domain-containing protein</fullName>
    </recommendedName>
</protein>
<dbReference type="AlphaFoldDB" id="A0A430B599"/>
<dbReference type="OrthoDB" id="411361at2"/>
<feature type="region of interest" description="Disordered" evidence="1">
    <location>
        <begin position="90"/>
        <end position="116"/>
    </location>
</feature>
<evidence type="ECO:0000313" key="4">
    <source>
        <dbReference type="Proteomes" id="UP000288028"/>
    </source>
</evidence>
<dbReference type="Gene3D" id="2.60.40.10">
    <property type="entry name" value="Immunoglobulins"/>
    <property type="match status" value="1"/>
</dbReference>
<dbReference type="RefSeq" id="WP_126793301.1">
    <property type="nucleotide sequence ID" value="NZ_CP060720.1"/>
</dbReference>
<feature type="domain" description="Transcobalamin-like C-terminal" evidence="2">
    <location>
        <begin position="518"/>
        <end position="552"/>
    </location>
</feature>
<proteinExistence type="predicted"/>
<accession>A0A430B599</accession>
<evidence type="ECO:0000256" key="1">
    <source>
        <dbReference type="SAM" id="MobiDB-lite"/>
    </source>
</evidence>
<dbReference type="InterPro" id="IPR027954">
    <property type="entry name" value="Transcobalamin-like_C"/>
</dbReference>